<sequence length="134" mass="14686">MLVHDTCSSTVVRDTTSTLLQQTSSSLPTTSPRCRLLRLRLRMKPRFHGWTKKSSRDKSCECLSTTSINGGSLCRSGSLDGTHCGGFMSKKSSLQEEGWVPDGNLHRGISQDSKQRTDCLLSGCSSLMESLILC</sequence>
<reference evidence="1" key="1">
    <citation type="submission" date="2021-05" db="EMBL/GenBank/DDBJ databases">
        <authorList>
            <person name="Tigano A."/>
        </authorList>
    </citation>
    <scope>NUCLEOTIDE SEQUENCE</scope>
</reference>
<dbReference type="AlphaFoldDB" id="A0A8S4BJA7"/>
<evidence type="ECO:0000313" key="1">
    <source>
        <dbReference type="EMBL" id="CAG5998756.1"/>
    </source>
</evidence>
<organism evidence="1 2">
    <name type="scientific">Menidia menidia</name>
    <name type="common">Atlantic silverside</name>
    <dbReference type="NCBI Taxonomy" id="238744"/>
    <lineage>
        <taxon>Eukaryota</taxon>
        <taxon>Metazoa</taxon>
        <taxon>Chordata</taxon>
        <taxon>Craniata</taxon>
        <taxon>Vertebrata</taxon>
        <taxon>Euteleostomi</taxon>
        <taxon>Actinopterygii</taxon>
        <taxon>Neopterygii</taxon>
        <taxon>Teleostei</taxon>
        <taxon>Neoteleostei</taxon>
        <taxon>Acanthomorphata</taxon>
        <taxon>Ovalentaria</taxon>
        <taxon>Atherinomorphae</taxon>
        <taxon>Atheriniformes</taxon>
        <taxon>Atherinopsidae</taxon>
        <taxon>Menidiinae</taxon>
        <taxon>Menidia</taxon>
    </lineage>
</organism>
<accession>A0A8S4BJA7</accession>
<dbReference type="Proteomes" id="UP000677803">
    <property type="component" value="Unassembled WGS sequence"/>
</dbReference>
<gene>
    <name evidence="1" type="ORF">MMEN_LOCUS18093</name>
</gene>
<protein>
    <submittedName>
        <fullName evidence="1">(Atlantic silverside) hypothetical protein</fullName>
    </submittedName>
</protein>
<dbReference type="EMBL" id="CAJRST010037666">
    <property type="protein sequence ID" value="CAG5998756.1"/>
    <property type="molecule type" value="Genomic_DNA"/>
</dbReference>
<proteinExistence type="predicted"/>
<name>A0A8S4BJA7_9TELE</name>
<comment type="caution">
    <text evidence="1">The sequence shown here is derived from an EMBL/GenBank/DDBJ whole genome shotgun (WGS) entry which is preliminary data.</text>
</comment>
<evidence type="ECO:0000313" key="2">
    <source>
        <dbReference type="Proteomes" id="UP000677803"/>
    </source>
</evidence>
<keyword evidence="2" id="KW-1185">Reference proteome</keyword>